<reference evidence="2 3" key="1">
    <citation type="submission" date="2016-07" db="EMBL/GenBank/DDBJ databases">
        <title>Pervasive Adenine N6-methylation of Active Genes in Fungi.</title>
        <authorList>
            <consortium name="DOE Joint Genome Institute"/>
            <person name="Mondo S.J."/>
            <person name="Dannebaum R.O."/>
            <person name="Kuo R.C."/>
            <person name="Labutti K."/>
            <person name="Haridas S."/>
            <person name="Kuo A."/>
            <person name="Salamov A."/>
            <person name="Ahrendt S.R."/>
            <person name="Lipzen A."/>
            <person name="Sullivan W."/>
            <person name="Andreopoulos W.B."/>
            <person name="Clum A."/>
            <person name="Lindquist E."/>
            <person name="Daum C."/>
            <person name="Ramamoorthy G.K."/>
            <person name="Gryganskyi A."/>
            <person name="Culley D."/>
            <person name="Magnuson J.K."/>
            <person name="James T.Y."/>
            <person name="O'Malley M.A."/>
            <person name="Stajich J.E."/>
            <person name="Spatafora J.W."/>
            <person name="Visel A."/>
            <person name="Grigoriev I.V."/>
        </authorList>
    </citation>
    <scope>NUCLEOTIDE SEQUENCE [LARGE SCALE GENOMIC DNA]</scope>
    <source>
        <strain evidence="2 3">CBS 115471</strain>
    </source>
</reference>
<gene>
    <name evidence="2" type="ORF">BCR34DRAFT_555955</name>
</gene>
<dbReference type="AlphaFoldDB" id="A0A1Y2A4V7"/>
<protein>
    <submittedName>
        <fullName evidence="2">Uncharacterized protein</fullName>
    </submittedName>
</protein>
<evidence type="ECO:0000313" key="2">
    <source>
        <dbReference type="EMBL" id="ORY17065.1"/>
    </source>
</evidence>
<evidence type="ECO:0000313" key="3">
    <source>
        <dbReference type="Proteomes" id="UP000193144"/>
    </source>
</evidence>
<name>A0A1Y2A4V7_9PLEO</name>
<keyword evidence="3" id="KW-1185">Reference proteome</keyword>
<dbReference type="OrthoDB" id="109543at2759"/>
<dbReference type="Proteomes" id="UP000193144">
    <property type="component" value="Unassembled WGS sequence"/>
</dbReference>
<dbReference type="STRING" id="1231657.A0A1Y2A4V7"/>
<sequence>MARVNCVVGCFTAGPRTKALFPDLGHVFVPALVSDAGLTENLTLLVKEAILRNVRMLDHTKGAGYAELAYLEPSAVSEYRLAKTFAASMVSYRLLMFLKLFNSVARPAAKSLPQLREDIFNTYSAPSPGTSSTMAQHIRDIRSINSLPDFFAAMGITKIPTMAEFTTLLRSTITDSVLAGYSCMSMTQSQLFRTRKVKESDVESSDSVYVTLEFEKWLENGERVYGKGYTGRPSIYPEQRGALGGGGYGRGPSARFRGGYGGYGGYGVGSGCGGGYGNGRGGHGGRGRGYGGPWARGGES</sequence>
<dbReference type="EMBL" id="MCFA01000014">
    <property type="protein sequence ID" value="ORY17065.1"/>
    <property type="molecule type" value="Genomic_DNA"/>
</dbReference>
<organism evidence="2 3">
    <name type="scientific">Clohesyomyces aquaticus</name>
    <dbReference type="NCBI Taxonomy" id="1231657"/>
    <lineage>
        <taxon>Eukaryota</taxon>
        <taxon>Fungi</taxon>
        <taxon>Dikarya</taxon>
        <taxon>Ascomycota</taxon>
        <taxon>Pezizomycotina</taxon>
        <taxon>Dothideomycetes</taxon>
        <taxon>Pleosporomycetidae</taxon>
        <taxon>Pleosporales</taxon>
        <taxon>Lindgomycetaceae</taxon>
        <taxon>Clohesyomyces</taxon>
    </lineage>
</organism>
<evidence type="ECO:0000256" key="1">
    <source>
        <dbReference type="SAM" id="MobiDB-lite"/>
    </source>
</evidence>
<feature type="region of interest" description="Disordered" evidence="1">
    <location>
        <begin position="278"/>
        <end position="300"/>
    </location>
</feature>
<accession>A0A1Y2A4V7</accession>
<proteinExistence type="predicted"/>
<comment type="caution">
    <text evidence="2">The sequence shown here is derived from an EMBL/GenBank/DDBJ whole genome shotgun (WGS) entry which is preliminary data.</text>
</comment>